<evidence type="ECO:0000256" key="1">
    <source>
        <dbReference type="ARBA" id="ARBA00001946"/>
    </source>
</evidence>
<dbReference type="GO" id="GO:0004659">
    <property type="term" value="F:prenyltransferase activity"/>
    <property type="evidence" value="ECO:0007669"/>
    <property type="project" value="InterPro"/>
</dbReference>
<evidence type="ECO:0000256" key="5">
    <source>
        <dbReference type="ARBA" id="ARBA00022842"/>
    </source>
</evidence>
<evidence type="ECO:0008006" key="9">
    <source>
        <dbReference type="Google" id="ProtNLM"/>
    </source>
</evidence>
<protein>
    <recommendedName>
        <fullName evidence="9">Polyprenyl synthetase family protein</fullName>
    </recommendedName>
</protein>
<dbReference type="OrthoDB" id="9805316at2"/>
<reference evidence="7 8" key="1">
    <citation type="submission" date="2018-11" db="EMBL/GenBank/DDBJ databases">
        <title>Genome sequence of strain 7197.</title>
        <authorList>
            <person name="Gao J."/>
            <person name="Sun J."/>
        </authorList>
    </citation>
    <scope>NUCLEOTIDE SEQUENCE [LARGE SCALE GENOMIC DNA]</scope>
    <source>
        <strain evidence="7 8">7197</strain>
    </source>
</reference>
<proteinExistence type="inferred from homology"/>
<dbReference type="Gene3D" id="1.10.600.10">
    <property type="entry name" value="Farnesyl Diphosphate Synthase"/>
    <property type="match status" value="1"/>
</dbReference>
<comment type="cofactor">
    <cofactor evidence="1">
        <name>Mg(2+)</name>
        <dbReference type="ChEBI" id="CHEBI:18420"/>
    </cofactor>
</comment>
<evidence type="ECO:0000313" key="8">
    <source>
        <dbReference type="Proteomes" id="UP000282529"/>
    </source>
</evidence>
<keyword evidence="6" id="KW-0414">Isoprene biosynthesis</keyword>
<gene>
    <name evidence="7" type="ORF">EH198_03650</name>
</gene>
<dbReference type="GO" id="GO:0008299">
    <property type="term" value="P:isoprenoid biosynthetic process"/>
    <property type="evidence" value="ECO:0007669"/>
    <property type="project" value="UniProtKB-KW"/>
</dbReference>
<comment type="caution">
    <text evidence="7">The sequence shown here is derived from an EMBL/GenBank/DDBJ whole genome shotgun (WGS) entry which is preliminary data.</text>
</comment>
<dbReference type="Proteomes" id="UP000282529">
    <property type="component" value="Unassembled WGS sequence"/>
</dbReference>
<organism evidence="7 8">
    <name type="scientific">Paenibacillus rhizophilus</name>
    <dbReference type="NCBI Taxonomy" id="1850366"/>
    <lineage>
        <taxon>Bacteria</taxon>
        <taxon>Bacillati</taxon>
        <taxon>Bacillota</taxon>
        <taxon>Bacilli</taxon>
        <taxon>Bacillales</taxon>
        <taxon>Paenibacillaceae</taxon>
        <taxon>Paenibacillus</taxon>
    </lineage>
</organism>
<evidence type="ECO:0000256" key="4">
    <source>
        <dbReference type="ARBA" id="ARBA00022723"/>
    </source>
</evidence>
<dbReference type="PANTHER" id="PTHR43281">
    <property type="entry name" value="FARNESYL DIPHOSPHATE SYNTHASE"/>
    <property type="match status" value="1"/>
</dbReference>
<keyword evidence="8" id="KW-1185">Reference proteome</keyword>
<dbReference type="PANTHER" id="PTHR43281:SF1">
    <property type="entry name" value="FARNESYL DIPHOSPHATE SYNTHASE"/>
    <property type="match status" value="1"/>
</dbReference>
<evidence type="ECO:0000313" key="7">
    <source>
        <dbReference type="EMBL" id="RQW13525.1"/>
    </source>
</evidence>
<dbReference type="GO" id="GO:0046872">
    <property type="term" value="F:metal ion binding"/>
    <property type="evidence" value="ECO:0007669"/>
    <property type="project" value="UniProtKB-KW"/>
</dbReference>
<dbReference type="SUPFAM" id="SSF48576">
    <property type="entry name" value="Terpenoid synthases"/>
    <property type="match status" value="1"/>
</dbReference>
<dbReference type="InterPro" id="IPR000092">
    <property type="entry name" value="Polyprenyl_synt"/>
</dbReference>
<name>A0A3N9PD37_9BACL</name>
<keyword evidence="5" id="KW-0460">Magnesium</keyword>
<evidence type="ECO:0000256" key="3">
    <source>
        <dbReference type="ARBA" id="ARBA00022679"/>
    </source>
</evidence>
<evidence type="ECO:0000256" key="2">
    <source>
        <dbReference type="ARBA" id="ARBA00006706"/>
    </source>
</evidence>
<comment type="similarity">
    <text evidence="2">Belongs to the FPP/GGPP synthase family.</text>
</comment>
<keyword evidence="4" id="KW-0479">Metal-binding</keyword>
<dbReference type="Pfam" id="PF00348">
    <property type="entry name" value="polyprenyl_synt"/>
    <property type="match status" value="1"/>
</dbReference>
<dbReference type="EMBL" id="RQPI01000001">
    <property type="protein sequence ID" value="RQW13525.1"/>
    <property type="molecule type" value="Genomic_DNA"/>
</dbReference>
<dbReference type="InterPro" id="IPR008949">
    <property type="entry name" value="Isoprenoid_synthase_dom_sf"/>
</dbReference>
<evidence type="ECO:0000256" key="6">
    <source>
        <dbReference type="ARBA" id="ARBA00023229"/>
    </source>
</evidence>
<accession>A0A3N9PD37</accession>
<dbReference type="AlphaFoldDB" id="A0A3N9PD37"/>
<sequence length="104" mass="11727">MPAILAQVEDQDIAALKKFAYHAGIAFQIKDDLLDVEGDLLVLGKPTQQDLDNNSSTFVTVLGQDGARKEMWEHYCLAAEALREVPRNTAFLKHLLDYLVNRDR</sequence>
<keyword evidence="3" id="KW-0808">Transferase</keyword>